<sequence length="102" mass="11780">MVMDVLHFTNSAKQWKKQISNNECRSVSLLDEKFLETRVVSCDQRLLQQDELAAISHVSSRMPLTCPTNFSNDSTRPFCFLTSRHYVMLLKFSVSLCVCCRN</sequence>
<dbReference type="AlphaFoldDB" id="A0A915B3E6"/>
<accession>A0A915B3E6</accession>
<dbReference type="WBParaSite" id="PgR025_g079_t07">
    <property type="protein sequence ID" value="PgR025_g079_t07"/>
    <property type="gene ID" value="PgR025_g079"/>
</dbReference>
<protein>
    <submittedName>
        <fullName evidence="2">EF-hand domain-containing protein</fullName>
    </submittedName>
</protein>
<proteinExistence type="predicted"/>
<evidence type="ECO:0000313" key="2">
    <source>
        <dbReference type="WBParaSite" id="PgR025_g079_t07"/>
    </source>
</evidence>
<evidence type="ECO:0000313" key="1">
    <source>
        <dbReference type="Proteomes" id="UP000887569"/>
    </source>
</evidence>
<keyword evidence="1" id="KW-1185">Reference proteome</keyword>
<name>A0A915B3E6_PARUN</name>
<reference evidence="2" key="1">
    <citation type="submission" date="2022-11" db="UniProtKB">
        <authorList>
            <consortium name="WormBaseParasite"/>
        </authorList>
    </citation>
    <scope>IDENTIFICATION</scope>
</reference>
<dbReference type="Proteomes" id="UP000887569">
    <property type="component" value="Unplaced"/>
</dbReference>
<organism evidence="1 2">
    <name type="scientific">Parascaris univalens</name>
    <name type="common">Nematode worm</name>
    <dbReference type="NCBI Taxonomy" id="6257"/>
    <lineage>
        <taxon>Eukaryota</taxon>
        <taxon>Metazoa</taxon>
        <taxon>Ecdysozoa</taxon>
        <taxon>Nematoda</taxon>
        <taxon>Chromadorea</taxon>
        <taxon>Rhabditida</taxon>
        <taxon>Spirurina</taxon>
        <taxon>Ascaridomorpha</taxon>
        <taxon>Ascaridoidea</taxon>
        <taxon>Ascarididae</taxon>
        <taxon>Parascaris</taxon>
    </lineage>
</organism>